<protein>
    <recommendedName>
        <fullName evidence="6">CCHC-type domain-containing protein</fullName>
    </recommendedName>
</protein>
<feature type="compositionally biased region" description="Basic residues" evidence="5">
    <location>
        <begin position="81"/>
        <end position="90"/>
    </location>
</feature>
<dbReference type="InterPro" id="IPR050905">
    <property type="entry name" value="Plant_NBS-LRR"/>
</dbReference>
<comment type="caution">
    <text evidence="7">The sequence shown here is derived from an EMBL/GenBank/DDBJ whole genome shotgun (WGS) entry which is preliminary data.</text>
</comment>
<dbReference type="InterPro" id="IPR042197">
    <property type="entry name" value="Apaf_helical"/>
</dbReference>
<sequence>MTMDELIVRLRIEEDNRKAEKRNEKNSIESKANVVEQVHKPHNKKRKFTGDGPKQGDSSKKFKGKCYNCGKTGHRASDCRRPKKNHRSTSKKTTNQANVTELDYISDGVNDINLSAVVSEANLVGNPKEWWVDTRATRHICADKKMFTTYNEAANGEQLFMGNSFTSIVAGQGKVILKMTSGKELTLNNVLHVPDIRKNLVSGSLLSKNGFRLVFESDKFVLTKSGMYVGGPRVSIYSGQSGNAFYAAFKVCPPEVNKLEERSVDEARRNGQIIGPDVEGWLERVKECSKASEILKNVTEANKGCLNGWCPNLKSRHSLGRKATKKAIEVAELHGEGNFTTLSYPAPPPGIESESTEGIKSFESRRWIINEVVQALKDNRFHMIGICGMEGVGKTTMVKQVAKRVKKEKSSAIGGAGKTPMVKEVTKSANEEQLFNEIVIAVVSQSPDEKKIQTEIAEKLGLKFAEDSVSGWANRLRESLWSSKRILLILDDVWKRLELNDIGIPYGDGHGGCKILLTSRFAYVCDDMGAEKKFTVEALLKEKAWNLFKEMAGISSDTSTEFYSTQKAVADECGGLPVAIKAVARALKGKGEPSWDSALGQLQRSILKSIRGVEDQKILIFQLKILLDMGLGLNRLKALIQWAKQDKKFMTLLMSSKIAIY</sequence>
<keyword evidence="4" id="KW-0479">Metal-binding</keyword>
<name>A0A7J7GAF9_CAMSI</name>
<feature type="region of interest" description="Disordered" evidence="5">
    <location>
        <begin position="16"/>
        <end position="95"/>
    </location>
</feature>
<dbReference type="Proteomes" id="UP000593564">
    <property type="component" value="Unassembled WGS sequence"/>
</dbReference>
<dbReference type="PANTHER" id="PTHR33463:SF203">
    <property type="entry name" value="AAA+ ATPASE DOMAIN-CONTAINING PROTEIN"/>
    <property type="match status" value="1"/>
</dbReference>
<proteinExistence type="predicted"/>
<evidence type="ECO:0000256" key="3">
    <source>
        <dbReference type="ARBA" id="ARBA00022840"/>
    </source>
</evidence>
<feature type="compositionally biased region" description="Basic and acidic residues" evidence="5">
    <location>
        <begin position="16"/>
        <end position="28"/>
    </location>
</feature>
<dbReference type="PROSITE" id="PS50158">
    <property type="entry name" value="ZF_CCHC"/>
    <property type="match status" value="1"/>
</dbReference>
<dbReference type="GO" id="GO:0003676">
    <property type="term" value="F:nucleic acid binding"/>
    <property type="evidence" value="ECO:0007669"/>
    <property type="project" value="InterPro"/>
</dbReference>
<dbReference type="InterPro" id="IPR054722">
    <property type="entry name" value="PolX-like_BBD"/>
</dbReference>
<dbReference type="Pfam" id="PF00931">
    <property type="entry name" value="NB-ARC"/>
    <property type="match status" value="1"/>
</dbReference>
<dbReference type="GO" id="GO:0006952">
    <property type="term" value="P:defense response"/>
    <property type="evidence" value="ECO:0007669"/>
    <property type="project" value="UniProtKB-KW"/>
</dbReference>
<dbReference type="Gene3D" id="1.10.8.430">
    <property type="entry name" value="Helical domain of apoptotic protease-activating factors"/>
    <property type="match status" value="1"/>
</dbReference>
<gene>
    <name evidence="7" type="ORF">HYC85_025235</name>
</gene>
<dbReference type="Gene3D" id="4.10.60.10">
    <property type="entry name" value="Zinc finger, CCHC-type"/>
    <property type="match status" value="1"/>
</dbReference>
<evidence type="ECO:0000313" key="8">
    <source>
        <dbReference type="Proteomes" id="UP000593564"/>
    </source>
</evidence>
<dbReference type="AlphaFoldDB" id="A0A7J7GAF9"/>
<keyword evidence="3" id="KW-0547">Nucleotide-binding</keyword>
<dbReference type="InterPro" id="IPR002182">
    <property type="entry name" value="NB-ARC"/>
</dbReference>
<keyword evidence="4" id="KW-0862">Zinc</keyword>
<dbReference type="GO" id="GO:0005524">
    <property type="term" value="F:ATP binding"/>
    <property type="evidence" value="ECO:0007669"/>
    <property type="project" value="UniProtKB-KW"/>
</dbReference>
<dbReference type="GO" id="GO:0043531">
    <property type="term" value="F:ADP binding"/>
    <property type="evidence" value="ECO:0007669"/>
    <property type="project" value="InterPro"/>
</dbReference>
<keyword evidence="3" id="KW-0067">ATP-binding</keyword>
<evidence type="ECO:0000256" key="1">
    <source>
        <dbReference type="ARBA" id="ARBA00022614"/>
    </source>
</evidence>
<dbReference type="GO" id="GO:0008270">
    <property type="term" value="F:zinc ion binding"/>
    <property type="evidence" value="ECO:0007669"/>
    <property type="project" value="UniProtKB-KW"/>
</dbReference>
<evidence type="ECO:0000313" key="7">
    <source>
        <dbReference type="EMBL" id="KAF5937729.1"/>
    </source>
</evidence>
<dbReference type="InterPro" id="IPR036875">
    <property type="entry name" value="Znf_CCHC_sf"/>
</dbReference>
<keyword evidence="1" id="KW-0433">Leucine-rich repeat</keyword>
<dbReference type="Gene3D" id="3.40.50.300">
    <property type="entry name" value="P-loop containing nucleotide triphosphate hydrolases"/>
    <property type="match status" value="2"/>
</dbReference>
<evidence type="ECO:0000256" key="5">
    <source>
        <dbReference type="SAM" id="MobiDB-lite"/>
    </source>
</evidence>
<dbReference type="PRINTS" id="PR00364">
    <property type="entry name" value="DISEASERSIST"/>
</dbReference>
<evidence type="ECO:0000256" key="2">
    <source>
        <dbReference type="ARBA" id="ARBA00022821"/>
    </source>
</evidence>
<reference evidence="7 8" key="2">
    <citation type="submission" date="2020-07" db="EMBL/GenBank/DDBJ databases">
        <title>Genome assembly of wild tea tree DASZ reveals pedigree and selection history of tea varieties.</title>
        <authorList>
            <person name="Zhang W."/>
        </authorList>
    </citation>
    <scope>NUCLEOTIDE SEQUENCE [LARGE SCALE GENOMIC DNA]</scope>
    <source>
        <strain evidence="8">cv. G240</strain>
        <tissue evidence="7">Leaf</tissue>
    </source>
</reference>
<dbReference type="InterPro" id="IPR027417">
    <property type="entry name" value="P-loop_NTPase"/>
</dbReference>
<dbReference type="SMART" id="SM00343">
    <property type="entry name" value="ZnF_C2HC"/>
    <property type="match status" value="1"/>
</dbReference>
<keyword evidence="8" id="KW-1185">Reference proteome</keyword>
<keyword evidence="4" id="KW-0863">Zinc-finger</keyword>
<dbReference type="InterPro" id="IPR001878">
    <property type="entry name" value="Znf_CCHC"/>
</dbReference>
<dbReference type="SUPFAM" id="SSF52540">
    <property type="entry name" value="P-loop containing nucleoside triphosphate hydrolases"/>
    <property type="match status" value="1"/>
</dbReference>
<dbReference type="Pfam" id="PF22936">
    <property type="entry name" value="Pol_BBD"/>
    <property type="match status" value="1"/>
</dbReference>
<dbReference type="EMBL" id="JACBKZ010000012">
    <property type="protein sequence ID" value="KAF5937729.1"/>
    <property type="molecule type" value="Genomic_DNA"/>
</dbReference>
<evidence type="ECO:0000256" key="4">
    <source>
        <dbReference type="PROSITE-ProRule" id="PRU00047"/>
    </source>
</evidence>
<accession>A0A7J7GAF9</accession>
<dbReference type="PANTHER" id="PTHR33463">
    <property type="entry name" value="NB-ARC DOMAIN-CONTAINING PROTEIN-RELATED"/>
    <property type="match status" value="1"/>
</dbReference>
<reference evidence="8" key="1">
    <citation type="journal article" date="2020" name="Nat. Commun.">
        <title>Genome assembly of wild tea tree DASZ reveals pedigree and selection history of tea varieties.</title>
        <authorList>
            <person name="Zhang W."/>
            <person name="Zhang Y."/>
            <person name="Qiu H."/>
            <person name="Guo Y."/>
            <person name="Wan H."/>
            <person name="Zhang X."/>
            <person name="Scossa F."/>
            <person name="Alseekh S."/>
            <person name="Zhang Q."/>
            <person name="Wang P."/>
            <person name="Xu L."/>
            <person name="Schmidt M.H."/>
            <person name="Jia X."/>
            <person name="Li D."/>
            <person name="Zhu A."/>
            <person name="Guo F."/>
            <person name="Chen W."/>
            <person name="Ni D."/>
            <person name="Usadel B."/>
            <person name="Fernie A.R."/>
            <person name="Wen W."/>
        </authorList>
    </citation>
    <scope>NUCLEOTIDE SEQUENCE [LARGE SCALE GENOMIC DNA]</scope>
    <source>
        <strain evidence="8">cv. G240</strain>
    </source>
</reference>
<evidence type="ECO:0000259" key="6">
    <source>
        <dbReference type="PROSITE" id="PS50158"/>
    </source>
</evidence>
<organism evidence="7 8">
    <name type="scientific">Camellia sinensis</name>
    <name type="common">Tea plant</name>
    <name type="synonym">Thea sinensis</name>
    <dbReference type="NCBI Taxonomy" id="4442"/>
    <lineage>
        <taxon>Eukaryota</taxon>
        <taxon>Viridiplantae</taxon>
        <taxon>Streptophyta</taxon>
        <taxon>Embryophyta</taxon>
        <taxon>Tracheophyta</taxon>
        <taxon>Spermatophyta</taxon>
        <taxon>Magnoliopsida</taxon>
        <taxon>eudicotyledons</taxon>
        <taxon>Gunneridae</taxon>
        <taxon>Pentapetalae</taxon>
        <taxon>asterids</taxon>
        <taxon>Ericales</taxon>
        <taxon>Theaceae</taxon>
        <taxon>Camellia</taxon>
    </lineage>
</organism>
<dbReference type="Pfam" id="PF00098">
    <property type="entry name" value="zf-CCHC"/>
    <property type="match status" value="1"/>
</dbReference>
<dbReference type="SUPFAM" id="SSF57756">
    <property type="entry name" value="Retrovirus zinc finger-like domains"/>
    <property type="match status" value="1"/>
</dbReference>
<keyword evidence="2" id="KW-0611">Plant defense</keyword>
<feature type="domain" description="CCHC-type" evidence="6">
    <location>
        <begin position="65"/>
        <end position="81"/>
    </location>
</feature>